<dbReference type="SUPFAM" id="SSF55729">
    <property type="entry name" value="Acyl-CoA N-acyltransferases (Nat)"/>
    <property type="match status" value="1"/>
</dbReference>
<proteinExistence type="predicted"/>
<name>A0ABR1U8T7_9PEZI</name>
<comment type="caution">
    <text evidence="1">The sequence shown here is derived from an EMBL/GenBank/DDBJ whole genome shotgun (WGS) entry which is preliminary data.</text>
</comment>
<dbReference type="Proteomes" id="UP001444661">
    <property type="component" value="Unassembled WGS sequence"/>
</dbReference>
<keyword evidence="2" id="KW-1185">Reference proteome</keyword>
<organism evidence="1 2">
    <name type="scientific">Apiospora rasikravindrae</name>
    <dbReference type="NCBI Taxonomy" id="990691"/>
    <lineage>
        <taxon>Eukaryota</taxon>
        <taxon>Fungi</taxon>
        <taxon>Dikarya</taxon>
        <taxon>Ascomycota</taxon>
        <taxon>Pezizomycotina</taxon>
        <taxon>Sordariomycetes</taxon>
        <taxon>Xylariomycetidae</taxon>
        <taxon>Amphisphaeriales</taxon>
        <taxon>Apiosporaceae</taxon>
        <taxon>Apiospora</taxon>
    </lineage>
</organism>
<dbReference type="Gene3D" id="3.40.630.30">
    <property type="match status" value="1"/>
</dbReference>
<evidence type="ECO:0008006" key="3">
    <source>
        <dbReference type="Google" id="ProtNLM"/>
    </source>
</evidence>
<evidence type="ECO:0000313" key="2">
    <source>
        <dbReference type="Proteomes" id="UP001444661"/>
    </source>
</evidence>
<gene>
    <name evidence="1" type="ORF">PG993_000527</name>
</gene>
<reference evidence="1 2" key="1">
    <citation type="submission" date="2023-01" db="EMBL/GenBank/DDBJ databases">
        <title>Analysis of 21 Apiospora genomes using comparative genomics revels a genus with tremendous synthesis potential of carbohydrate active enzymes and secondary metabolites.</title>
        <authorList>
            <person name="Sorensen T."/>
        </authorList>
    </citation>
    <scope>NUCLEOTIDE SEQUENCE [LARGE SCALE GENOMIC DNA]</scope>
    <source>
        <strain evidence="1 2">CBS 33761</strain>
    </source>
</reference>
<dbReference type="InterPro" id="IPR016181">
    <property type="entry name" value="Acyl_CoA_acyltransferase"/>
</dbReference>
<protein>
    <recommendedName>
        <fullName evidence="3">N-acetyltransferase domain-containing protein</fullName>
    </recommendedName>
</protein>
<sequence>MAVAELYKQEVENGWRALDQDTVHAPAWGHILGKCHEHNLPFVVALSGYRDPRMPIGKAGHRVIGFAYLDVASRGVMGSVNTNAKCSGRIYVMVDPQYRRARIGTALLDAVLRTVSPQYSPKEHSYQWENPRDDSTYYECRYNNHSEQRQWRSILMEVYVQNHGTVEKTTQGEEYQAIWNWLEMDLSMNLISHSPMFGRADRLPTSPLLDLLVFEHRCCPAEILV</sequence>
<dbReference type="EMBL" id="JAQQWK010000001">
    <property type="protein sequence ID" value="KAK8055300.1"/>
    <property type="molecule type" value="Genomic_DNA"/>
</dbReference>
<dbReference type="CDD" id="cd04301">
    <property type="entry name" value="NAT_SF"/>
    <property type="match status" value="1"/>
</dbReference>
<evidence type="ECO:0000313" key="1">
    <source>
        <dbReference type="EMBL" id="KAK8055300.1"/>
    </source>
</evidence>
<accession>A0ABR1U8T7</accession>